<name>A0A2U1L4C0_ARTAN</name>
<dbReference type="AlphaFoldDB" id="A0A2U1L4C0"/>
<proteinExistence type="predicted"/>
<dbReference type="OrthoDB" id="427030at2759"/>
<sequence>MEMLRDALDPDKEIQNEGWPDLEKLHHVSLSGDKERHVQDIHDKADDKNDEYKHVCMEWNLVVGNLSDTHQIQLETVEALCGEPGCMKFYTNKQCLTAHLQTCHQYINCEICGSKKLRKNIKRHLRKHDKGGLRRGLDVALKDAS</sequence>
<reference evidence="1 2" key="1">
    <citation type="journal article" date="2018" name="Mol. Plant">
        <title>The genome of Artemisia annua provides insight into the evolution of Asteraceae family and artemisinin biosynthesis.</title>
        <authorList>
            <person name="Shen Q."/>
            <person name="Zhang L."/>
            <person name="Liao Z."/>
            <person name="Wang S."/>
            <person name="Yan T."/>
            <person name="Shi P."/>
            <person name="Liu M."/>
            <person name="Fu X."/>
            <person name="Pan Q."/>
            <person name="Wang Y."/>
            <person name="Lv Z."/>
            <person name="Lu X."/>
            <person name="Zhang F."/>
            <person name="Jiang W."/>
            <person name="Ma Y."/>
            <person name="Chen M."/>
            <person name="Hao X."/>
            <person name="Li L."/>
            <person name="Tang Y."/>
            <person name="Lv G."/>
            <person name="Zhou Y."/>
            <person name="Sun X."/>
            <person name="Brodelius P.E."/>
            <person name="Rose J.K.C."/>
            <person name="Tang K."/>
        </authorList>
    </citation>
    <scope>NUCLEOTIDE SEQUENCE [LARGE SCALE GENOMIC DNA]</scope>
    <source>
        <strain evidence="2">cv. Huhao1</strain>
        <tissue evidence="1">Leaf</tissue>
    </source>
</reference>
<comment type="caution">
    <text evidence="1">The sequence shown here is derived from an EMBL/GenBank/DDBJ whole genome shotgun (WGS) entry which is preliminary data.</text>
</comment>
<evidence type="ECO:0000313" key="1">
    <source>
        <dbReference type="EMBL" id="PWA43853.1"/>
    </source>
</evidence>
<evidence type="ECO:0008006" key="3">
    <source>
        <dbReference type="Google" id="ProtNLM"/>
    </source>
</evidence>
<protein>
    <recommendedName>
        <fullName evidence="3">C2H2-type domain-containing protein</fullName>
    </recommendedName>
</protein>
<accession>A0A2U1L4C0</accession>
<dbReference type="Proteomes" id="UP000245207">
    <property type="component" value="Unassembled WGS sequence"/>
</dbReference>
<dbReference type="EMBL" id="PKPP01011603">
    <property type="protein sequence ID" value="PWA43853.1"/>
    <property type="molecule type" value="Genomic_DNA"/>
</dbReference>
<dbReference type="STRING" id="35608.A0A2U1L4C0"/>
<keyword evidence="2" id="KW-1185">Reference proteome</keyword>
<gene>
    <name evidence="1" type="ORF">CTI12_AA531780</name>
</gene>
<evidence type="ECO:0000313" key="2">
    <source>
        <dbReference type="Proteomes" id="UP000245207"/>
    </source>
</evidence>
<organism evidence="1 2">
    <name type="scientific">Artemisia annua</name>
    <name type="common">Sweet wormwood</name>
    <dbReference type="NCBI Taxonomy" id="35608"/>
    <lineage>
        <taxon>Eukaryota</taxon>
        <taxon>Viridiplantae</taxon>
        <taxon>Streptophyta</taxon>
        <taxon>Embryophyta</taxon>
        <taxon>Tracheophyta</taxon>
        <taxon>Spermatophyta</taxon>
        <taxon>Magnoliopsida</taxon>
        <taxon>eudicotyledons</taxon>
        <taxon>Gunneridae</taxon>
        <taxon>Pentapetalae</taxon>
        <taxon>asterids</taxon>
        <taxon>campanulids</taxon>
        <taxon>Asterales</taxon>
        <taxon>Asteraceae</taxon>
        <taxon>Asteroideae</taxon>
        <taxon>Anthemideae</taxon>
        <taxon>Artemisiinae</taxon>
        <taxon>Artemisia</taxon>
    </lineage>
</organism>